<sequence>LGHTNYQAIAKMIQSSVTQSMHANLSCVPSKCQPCVISKQTKMPVPKTYE</sequence>
<feature type="non-terminal residue" evidence="1">
    <location>
        <position position="1"/>
    </location>
</feature>
<proteinExistence type="predicted"/>
<gene>
    <name evidence="1" type="ORF">BT62DRAFT_851854</name>
</gene>
<dbReference type="EMBL" id="MU250552">
    <property type="protein sequence ID" value="KAG7442319.1"/>
    <property type="molecule type" value="Genomic_DNA"/>
</dbReference>
<name>A0A9P7VLX3_9AGAR</name>
<comment type="caution">
    <text evidence="1">The sequence shown here is derived from an EMBL/GenBank/DDBJ whole genome shotgun (WGS) entry which is preliminary data.</text>
</comment>
<dbReference type="GeneID" id="66104772"/>
<dbReference type="RefSeq" id="XP_043035819.1">
    <property type="nucleotide sequence ID" value="XM_043182475.1"/>
</dbReference>
<dbReference type="Proteomes" id="UP000812287">
    <property type="component" value="Unassembled WGS sequence"/>
</dbReference>
<dbReference type="OrthoDB" id="2713924at2759"/>
<dbReference type="AlphaFoldDB" id="A0A9P7VLX3"/>
<accession>A0A9P7VLX3</accession>
<evidence type="ECO:0000313" key="1">
    <source>
        <dbReference type="EMBL" id="KAG7442319.1"/>
    </source>
</evidence>
<protein>
    <submittedName>
        <fullName evidence="1">Uncharacterized protein</fullName>
    </submittedName>
</protein>
<keyword evidence="2" id="KW-1185">Reference proteome</keyword>
<organism evidence="1 2">
    <name type="scientific">Guyanagaster necrorhizus</name>
    <dbReference type="NCBI Taxonomy" id="856835"/>
    <lineage>
        <taxon>Eukaryota</taxon>
        <taxon>Fungi</taxon>
        <taxon>Dikarya</taxon>
        <taxon>Basidiomycota</taxon>
        <taxon>Agaricomycotina</taxon>
        <taxon>Agaricomycetes</taxon>
        <taxon>Agaricomycetidae</taxon>
        <taxon>Agaricales</taxon>
        <taxon>Marasmiineae</taxon>
        <taxon>Physalacriaceae</taxon>
        <taxon>Guyanagaster</taxon>
    </lineage>
</organism>
<evidence type="ECO:0000313" key="2">
    <source>
        <dbReference type="Proteomes" id="UP000812287"/>
    </source>
</evidence>
<reference evidence="1" key="1">
    <citation type="submission" date="2020-11" db="EMBL/GenBank/DDBJ databases">
        <title>Adaptations for nitrogen fixation in a non-lichenized fungal sporocarp promotes dispersal by wood-feeding termites.</title>
        <authorList>
            <consortium name="DOE Joint Genome Institute"/>
            <person name="Koch R.A."/>
            <person name="Yoon G."/>
            <person name="Arayal U."/>
            <person name="Lail K."/>
            <person name="Amirebrahimi M."/>
            <person name="Labutti K."/>
            <person name="Lipzen A."/>
            <person name="Riley R."/>
            <person name="Barry K."/>
            <person name="Henrissat B."/>
            <person name="Grigoriev I.V."/>
            <person name="Herr J.R."/>
            <person name="Aime M.C."/>
        </authorList>
    </citation>
    <scope>NUCLEOTIDE SEQUENCE</scope>
    <source>
        <strain evidence="1">MCA 3950</strain>
    </source>
</reference>
<feature type="non-terminal residue" evidence="1">
    <location>
        <position position="50"/>
    </location>
</feature>